<dbReference type="EMBL" id="ACBX02000011">
    <property type="protein sequence ID" value="EFB36034.1"/>
    <property type="molecule type" value="Genomic_DNA"/>
</dbReference>
<proteinExistence type="predicted"/>
<dbReference type="PaxDb" id="537011-PREVCOP_04456"/>
<dbReference type="AlphaFoldDB" id="D1PB77"/>
<dbReference type="HOGENOM" id="CLU_3187280_0_0_10"/>
<evidence type="ECO:0000313" key="1">
    <source>
        <dbReference type="EMBL" id="EFB36034.1"/>
    </source>
</evidence>
<evidence type="ECO:0000313" key="2">
    <source>
        <dbReference type="Proteomes" id="UP000004477"/>
    </source>
</evidence>
<keyword evidence="2" id="KW-1185">Reference proteome</keyword>
<gene>
    <name evidence="1" type="ORF">PREVCOP_04456</name>
</gene>
<dbReference type="Proteomes" id="UP000004477">
    <property type="component" value="Unassembled WGS sequence"/>
</dbReference>
<accession>D1PB77</accession>
<sequence length="46" mass="5690">MFHQIIFFQRYCKGTIYFLKAQEKSVFSQILQYIYTILLAYLEYLL</sequence>
<dbReference type="STRING" id="537011.PREVCOP_04456"/>
<name>D1PB77_9BACT</name>
<organism evidence="1 2">
    <name type="scientific">Segatella copri DSM 18205</name>
    <dbReference type="NCBI Taxonomy" id="537011"/>
    <lineage>
        <taxon>Bacteria</taxon>
        <taxon>Pseudomonadati</taxon>
        <taxon>Bacteroidota</taxon>
        <taxon>Bacteroidia</taxon>
        <taxon>Bacteroidales</taxon>
        <taxon>Prevotellaceae</taxon>
        <taxon>Segatella</taxon>
    </lineage>
</organism>
<protein>
    <submittedName>
        <fullName evidence="1">Uncharacterized protein</fullName>
    </submittedName>
</protein>
<reference evidence="1" key="1">
    <citation type="submission" date="2009-11" db="EMBL/GenBank/DDBJ databases">
        <authorList>
            <person name="Weinstock G."/>
            <person name="Sodergren E."/>
            <person name="Clifton S."/>
            <person name="Fulton L."/>
            <person name="Fulton B."/>
            <person name="Courtney L."/>
            <person name="Fronick C."/>
            <person name="Harrison M."/>
            <person name="Strong C."/>
            <person name="Farmer C."/>
            <person name="Delahaunty K."/>
            <person name="Markovic C."/>
            <person name="Hall O."/>
            <person name="Minx P."/>
            <person name="Tomlinson C."/>
            <person name="Mitreva M."/>
            <person name="Nelson J."/>
            <person name="Hou S."/>
            <person name="Wollam A."/>
            <person name="Pepin K.H."/>
            <person name="Johnson M."/>
            <person name="Bhonagiri V."/>
            <person name="Nash W.E."/>
            <person name="Warren W."/>
            <person name="Chinwalla A."/>
            <person name="Mardis E.R."/>
            <person name="Wilson R.K."/>
        </authorList>
    </citation>
    <scope>NUCLEOTIDE SEQUENCE [LARGE SCALE GENOMIC DNA]</scope>
    <source>
        <strain evidence="1">DSM 18205</strain>
    </source>
</reference>
<comment type="caution">
    <text evidence="1">The sequence shown here is derived from an EMBL/GenBank/DDBJ whole genome shotgun (WGS) entry which is preliminary data.</text>
</comment>